<reference evidence="3" key="1">
    <citation type="submission" date="2023-10" db="EMBL/GenBank/DDBJ databases">
        <authorList>
            <person name="Chen Y."/>
            <person name="Shah S."/>
            <person name="Dougan E. K."/>
            <person name="Thang M."/>
            <person name="Chan C."/>
        </authorList>
    </citation>
    <scope>NUCLEOTIDE SEQUENCE [LARGE SCALE GENOMIC DNA]</scope>
</reference>
<name>A0ABN9SKH6_9DINO</name>
<proteinExistence type="predicted"/>
<sequence length="880" mass="96919">MHLTNVLVSLFSFWECGPPKAKASYPDLQWSPARRVAVDNLYQDLFEFSRAAGRDVQPTRGLARLQKLASELIALPGSSYDRRLRPEGDPGWDMHVGQLSADTLARALEVQPERVKLKTPGPGCDPADHLAGWQLEEYIGYLGRCLAPGDWPAILPRRCHRISKDNELILAQDLLGRGMAILVPASEVPRDKNGCVLASGWFAVEHSEQWGRLIQDRRPQSATEERLAWLQLPSGEQLKLLRLKGPTEHVRGTVYDLKPYFYQVKRPTGTEPRHVVGRPWQGRLLGSCATEPNTNYYLALTVWGMGDANPCDVCQETNVSILKKQGCMTPAESLNAQLTAPIGKTWEGNYLDDHLTVQVFSEGEDKSKLRDVEINERAKQAWEAAGLPRSVEKDVVEQPTFAAWGTEVRDDPGEVGSPLFKRRILASLTLDVLESKKVPEVSRALYRIGAHRGEHVRLDWNEIDQVLMPTRMRRPVNDLNEAFASFDWKVQRGGRFSKHSRINLQELRALKGEIRRRGFDNIQKALRGNVLGSSGVAAASRARDLEAEFSHAGPPPEWIVASQQEAAAAARAAAARPRLPAPGSPGLGPAPAVAQAPAAAPPAAEEALSSAAPRCDWQPRGEPSRLEWSVPRGLASLWPKQEYFAGCGAVSRAWAAQGARVEAAIDAFPPSGYRPEQDLLKAVNVRRELERIRGHAVRVGARATPCTSFGLLCQNCGPGTRSAARPQGGGSRQAERDGNSLAVTTAAGCQALGEEGGLWVVENPRRSWLFRQPSLQRLLGREGVYLVECDMCQFGLGPPDDAVARYKKSTCLLGNFEELKLLGRRCQGRCRHVRLEGGVKVDGRWQKRAALAAAYTGEFADALVVALWKAERRLRGSPMQ</sequence>
<comment type="caution">
    <text evidence="3">The sequence shown here is derived from an EMBL/GenBank/DDBJ whole genome shotgun (WGS) entry which is preliminary data.</text>
</comment>
<evidence type="ECO:0000256" key="1">
    <source>
        <dbReference type="SAM" id="MobiDB-lite"/>
    </source>
</evidence>
<gene>
    <name evidence="3" type="ORF">PCOR1329_LOCUS30342</name>
</gene>
<protein>
    <submittedName>
        <fullName evidence="3">Uncharacterized protein</fullName>
    </submittedName>
</protein>
<feature type="region of interest" description="Disordered" evidence="1">
    <location>
        <begin position="571"/>
        <end position="625"/>
    </location>
</feature>
<dbReference type="EMBL" id="CAUYUJ010011636">
    <property type="protein sequence ID" value="CAK0832284.1"/>
    <property type="molecule type" value="Genomic_DNA"/>
</dbReference>
<feature type="compositionally biased region" description="Low complexity" evidence="1">
    <location>
        <begin position="587"/>
        <end position="613"/>
    </location>
</feature>
<feature type="non-terminal residue" evidence="3">
    <location>
        <position position="880"/>
    </location>
</feature>
<feature type="signal peptide" evidence="2">
    <location>
        <begin position="1"/>
        <end position="23"/>
    </location>
</feature>
<dbReference type="Proteomes" id="UP001189429">
    <property type="component" value="Unassembled WGS sequence"/>
</dbReference>
<evidence type="ECO:0000313" key="3">
    <source>
        <dbReference type="EMBL" id="CAK0832284.1"/>
    </source>
</evidence>
<accession>A0ABN9SKH6</accession>
<organism evidence="3 4">
    <name type="scientific">Prorocentrum cordatum</name>
    <dbReference type="NCBI Taxonomy" id="2364126"/>
    <lineage>
        <taxon>Eukaryota</taxon>
        <taxon>Sar</taxon>
        <taxon>Alveolata</taxon>
        <taxon>Dinophyceae</taxon>
        <taxon>Prorocentrales</taxon>
        <taxon>Prorocentraceae</taxon>
        <taxon>Prorocentrum</taxon>
    </lineage>
</organism>
<evidence type="ECO:0000313" key="4">
    <source>
        <dbReference type="Proteomes" id="UP001189429"/>
    </source>
</evidence>
<evidence type="ECO:0000256" key="2">
    <source>
        <dbReference type="SAM" id="SignalP"/>
    </source>
</evidence>
<keyword evidence="2" id="KW-0732">Signal</keyword>
<keyword evidence="4" id="KW-1185">Reference proteome</keyword>
<feature type="chain" id="PRO_5046533279" evidence="2">
    <location>
        <begin position="24"/>
        <end position="880"/>
    </location>
</feature>